<evidence type="ECO:0000313" key="2">
    <source>
        <dbReference type="EMBL" id="CAH0367773.1"/>
    </source>
</evidence>
<protein>
    <submittedName>
        <fullName evidence="2">Uncharacterized protein</fullName>
    </submittedName>
</protein>
<dbReference type="GO" id="GO:0032040">
    <property type="term" value="C:small-subunit processome"/>
    <property type="evidence" value="ECO:0007669"/>
    <property type="project" value="TreeGrafter"/>
</dbReference>
<organism evidence="2 3">
    <name type="scientific">Pelagomonas calceolata</name>
    <dbReference type="NCBI Taxonomy" id="35677"/>
    <lineage>
        <taxon>Eukaryota</taxon>
        <taxon>Sar</taxon>
        <taxon>Stramenopiles</taxon>
        <taxon>Ochrophyta</taxon>
        <taxon>Pelagophyceae</taxon>
        <taxon>Pelagomonadales</taxon>
        <taxon>Pelagomonadaceae</taxon>
        <taxon>Pelagomonas</taxon>
    </lineage>
</organism>
<evidence type="ECO:0000313" key="3">
    <source>
        <dbReference type="Proteomes" id="UP000789595"/>
    </source>
</evidence>
<dbReference type="InterPro" id="IPR036322">
    <property type="entry name" value="WD40_repeat_dom_sf"/>
</dbReference>
<evidence type="ECO:0000256" key="1">
    <source>
        <dbReference type="SAM" id="MobiDB-lite"/>
    </source>
</evidence>
<dbReference type="SMART" id="SM00320">
    <property type="entry name" value="WD40"/>
    <property type="match status" value="5"/>
</dbReference>
<feature type="region of interest" description="Disordered" evidence="1">
    <location>
        <begin position="1"/>
        <end position="52"/>
    </location>
</feature>
<dbReference type="Proteomes" id="UP000789595">
    <property type="component" value="Unassembled WGS sequence"/>
</dbReference>
<dbReference type="SUPFAM" id="SSF50978">
    <property type="entry name" value="WD40 repeat-like"/>
    <property type="match status" value="1"/>
</dbReference>
<dbReference type="GO" id="GO:0003723">
    <property type="term" value="F:RNA binding"/>
    <property type="evidence" value="ECO:0007669"/>
    <property type="project" value="TreeGrafter"/>
</dbReference>
<reference evidence="2" key="1">
    <citation type="submission" date="2021-11" db="EMBL/GenBank/DDBJ databases">
        <authorList>
            <consortium name="Genoscope - CEA"/>
            <person name="William W."/>
        </authorList>
    </citation>
    <scope>NUCLEOTIDE SEQUENCE</scope>
</reference>
<dbReference type="GO" id="GO:0000462">
    <property type="term" value="P:maturation of SSU-rRNA from tricistronic rRNA transcript (SSU-rRNA, 5.8S rRNA, LSU-rRNA)"/>
    <property type="evidence" value="ECO:0007669"/>
    <property type="project" value="InterPro"/>
</dbReference>
<dbReference type="AlphaFoldDB" id="A0A8J2SDH9"/>
<gene>
    <name evidence="2" type="ORF">PECAL_2P08120</name>
</gene>
<dbReference type="SUPFAM" id="SSF82171">
    <property type="entry name" value="DPP6 N-terminal domain-like"/>
    <property type="match status" value="1"/>
</dbReference>
<accession>A0A8J2SDH9</accession>
<dbReference type="Gene3D" id="2.130.10.10">
    <property type="entry name" value="YVTN repeat-like/Quinoprotein amine dehydrogenase"/>
    <property type="match status" value="2"/>
</dbReference>
<dbReference type="PANTHER" id="PTHR44163">
    <property type="entry name" value="U3 SMALL NUCLEOLAR RNA-ASSOCIATED PROTEIN 4 HOMOLOG"/>
    <property type="match status" value="1"/>
</dbReference>
<keyword evidence="3" id="KW-1185">Reference proteome</keyword>
<comment type="caution">
    <text evidence="2">The sequence shown here is derived from an EMBL/GenBank/DDBJ whole genome shotgun (WGS) entry which is preliminary data.</text>
</comment>
<proteinExistence type="predicted"/>
<dbReference type="InterPro" id="IPR046351">
    <property type="entry name" value="UTP4"/>
</dbReference>
<dbReference type="PANTHER" id="PTHR44163:SF1">
    <property type="entry name" value="U3 SMALL NUCLEOLAR RNA-ASSOCIATED PROTEIN 4 HOMOLOG"/>
    <property type="match status" value="1"/>
</dbReference>
<dbReference type="EMBL" id="CAKKNE010000002">
    <property type="protein sequence ID" value="CAH0367773.1"/>
    <property type="molecule type" value="Genomic_DNA"/>
</dbReference>
<dbReference type="OrthoDB" id="8883818at2759"/>
<dbReference type="InterPro" id="IPR001680">
    <property type="entry name" value="WD40_rpt"/>
</dbReference>
<sequence length="712" mass="74283">MPPKKTPAKKPAAAAKAQPAAPAAAAKKPAAARKRARSSSTIAPQKPPRTHRCGFWRWAPSDITALAAKRGSVVAAARADGSFELVDGAARWTSVAKVSGRRDAAATSLAWVAGRCYGATASGIIFEVDFNEGRIHHETDGLGGAVWQLLADARAPARLNTCCDDGSIRVFECDEQGALSYTGALRVATGARCLCAAWAELGDSRALFAGCDDGTLRRIDSNTGRSSLRLTVDGDSPRVWSVATLCDATSCTVASGDSTGAVCLWDGVVGSLLRRFARHDADVLCVAIAGDCVFAAGADSKVVCLERHADEWSFAAAHRPHVLDVRALCVSEDAEGRPTLLSGALDAKLCAYAASNGRSFAERRPARLWPFPGTPCVRACDATRLATCNHGAHADVWRLASSSDAAPADPILALRVTAPGPHNLAFACVFDGGLLMVGDGATRTRCMRLIDDGDALSTERVAGARRLPPSLAAASNDGVLVLACAGRIVAYDVSQNELTPRCSIACACPAPALLTVRDGRVACAARGGRVFVAALDDSTAAPAPRGPARAAALAFLSDGLLAAATLDPARPLCVVDAAAGEDEPRAIVEQRQAVLDAAASALTTRKDAPVGLAAGPHDRLLVHSHAYVLLVDTHAAAPPAPTSPPPKQRRRSRSTTADDPDDRIVPWTFSTLYSPLLAATWLGDEILVAENPWLAIARQQTVSAVARRKYGV</sequence>
<name>A0A8J2SDH9_9STRA</name>
<dbReference type="GO" id="GO:0034455">
    <property type="term" value="C:t-UTP complex"/>
    <property type="evidence" value="ECO:0007669"/>
    <property type="project" value="TreeGrafter"/>
</dbReference>
<feature type="compositionally biased region" description="Low complexity" evidence="1">
    <location>
        <begin position="9"/>
        <end position="29"/>
    </location>
</feature>
<dbReference type="InterPro" id="IPR015943">
    <property type="entry name" value="WD40/YVTN_repeat-like_dom_sf"/>
</dbReference>
<feature type="region of interest" description="Disordered" evidence="1">
    <location>
        <begin position="635"/>
        <end position="662"/>
    </location>
</feature>
<dbReference type="GO" id="GO:0030686">
    <property type="term" value="C:90S preribosome"/>
    <property type="evidence" value="ECO:0007669"/>
    <property type="project" value="InterPro"/>
</dbReference>